<comment type="caution">
    <text evidence="2">The sequence shown here is derived from an EMBL/GenBank/DDBJ whole genome shotgun (WGS) entry which is preliminary data.</text>
</comment>
<gene>
    <name evidence="2" type="ORF">M9Y10_040272</name>
</gene>
<accession>A0ABR2GPM9</accession>
<name>A0ABR2GPM9_9EUKA</name>
<dbReference type="EMBL" id="JAPFFF010000072">
    <property type="protein sequence ID" value="KAK8835894.1"/>
    <property type="molecule type" value="Genomic_DNA"/>
</dbReference>
<dbReference type="Pfam" id="PF03184">
    <property type="entry name" value="DDE_1"/>
    <property type="match status" value="1"/>
</dbReference>
<proteinExistence type="predicted"/>
<feature type="domain" description="DDE-1" evidence="1">
    <location>
        <begin position="8"/>
        <end position="77"/>
    </location>
</feature>
<reference evidence="2 3" key="1">
    <citation type="submission" date="2024-04" db="EMBL/GenBank/DDBJ databases">
        <title>Tritrichomonas musculus Genome.</title>
        <authorList>
            <person name="Alves-Ferreira E."/>
            <person name="Grigg M."/>
            <person name="Lorenzi H."/>
            <person name="Galac M."/>
        </authorList>
    </citation>
    <scope>NUCLEOTIDE SEQUENCE [LARGE SCALE GENOMIC DNA]</scope>
    <source>
        <strain evidence="2 3">EAF2021</strain>
    </source>
</reference>
<dbReference type="Proteomes" id="UP001470230">
    <property type="component" value="Unassembled WGS sequence"/>
</dbReference>
<evidence type="ECO:0000313" key="3">
    <source>
        <dbReference type="Proteomes" id="UP001470230"/>
    </source>
</evidence>
<dbReference type="InterPro" id="IPR004875">
    <property type="entry name" value="DDE_SF_endonuclease_dom"/>
</dbReference>
<sequence length="103" mass="11573">MKNDIFLEECSKQRIIPFFLSPHSSDQTQPLDVSIFTMHKAKMNRMSVPEVLNKQSAQLIKIIDSFSQAITISKVIASFRGAGIVSSYTTENGLVLRVDRSQL</sequence>
<evidence type="ECO:0000259" key="1">
    <source>
        <dbReference type="Pfam" id="PF03184"/>
    </source>
</evidence>
<evidence type="ECO:0000313" key="2">
    <source>
        <dbReference type="EMBL" id="KAK8835894.1"/>
    </source>
</evidence>
<organism evidence="2 3">
    <name type="scientific">Tritrichomonas musculus</name>
    <dbReference type="NCBI Taxonomy" id="1915356"/>
    <lineage>
        <taxon>Eukaryota</taxon>
        <taxon>Metamonada</taxon>
        <taxon>Parabasalia</taxon>
        <taxon>Tritrichomonadida</taxon>
        <taxon>Tritrichomonadidae</taxon>
        <taxon>Tritrichomonas</taxon>
    </lineage>
</organism>
<keyword evidence="3" id="KW-1185">Reference proteome</keyword>
<protein>
    <recommendedName>
        <fullName evidence="1">DDE-1 domain-containing protein</fullName>
    </recommendedName>
</protein>